<keyword evidence="6 10" id="KW-0368">Histidine biosynthesis</keyword>
<keyword evidence="10" id="KW-0963">Cytoplasm</keyword>
<evidence type="ECO:0000256" key="3">
    <source>
        <dbReference type="ARBA" id="ARBA00022605"/>
    </source>
</evidence>
<dbReference type="PANTHER" id="PTHR42701:SF1">
    <property type="entry name" value="IMIDAZOLE GLYCEROL PHOSPHATE SYNTHASE SUBUNIT HISH"/>
    <property type="match status" value="1"/>
</dbReference>
<feature type="domain" description="Glutamine amidotransferase" evidence="11">
    <location>
        <begin position="37"/>
        <end position="192"/>
    </location>
</feature>
<dbReference type="PROSITE" id="PS51273">
    <property type="entry name" value="GATASE_TYPE_1"/>
    <property type="match status" value="1"/>
</dbReference>
<dbReference type="RefSeq" id="WP_395416381.1">
    <property type="nucleotide sequence ID" value="NZ_JBIPKE010000012.1"/>
</dbReference>
<dbReference type="SUPFAM" id="SSF52317">
    <property type="entry name" value="Class I glutamine amidotransferase-like"/>
    <property type="match status" value="1"/>
</dbReference>
<dbReference type="Proteomes" id="UP001610063">
    <property type="component" value="Unassembled WGS sequence"/>
</dbReference>
<evidence type="ECO:0000256" key="9">
    <source>
        <dbReference type="ARBA" id="ARBA00049534"/>
    </source>
</evidence>
<comment type="catalytic activity">
    <reaction evidence="8 10">
        <text>5-[(5-phospho-1-deoxy-D-ribulos-1-ylimino)methylamino]-1-(5-phospho-beta-D-ribosyl)imidazole-4-carboxamide + L-glutamine = D-erythro-1-(imidazol-4-yl)glycerol 3-phosphate + 5-amino-1-(5-phospho-beta-D-ribosyl)imidazole-4-carboxamide + L-glutamate + H(+)</text>
        <dbReference type="Rhea" id="RHEA:24793"/>
        <dbReference type="ChEBI" id="CHEBI:15378"/>
        <dbReference type="ChEBI" id="CHEBI:29985"/>
        <dbReference type="ChEBI" id="CHEBI:58278"/>
        <dbReference type="ChEBI" id="CHEBI:58359"/>
        <dbReference type="ChEBI" id="CHEBI:58475"/>
        <dbReference type="ChEBI" id="CHEBI:58525"/>
        <dbReference type="EC" id="4.3.2.10"/>
    </reaction>
</comment>
<protein>
    <recommendedName>
        <fullName evidence="10">Imidazole glycerol phosphate synthase subunit HisH</fullName>
        <ecNumber evidence="10">4.3.2.10</ecNumber>
    </recommendedName>
    <alternativeName>
        <fullName evidence="10">IGP synthase glutaminase subunit</fullName>
        <ecNumber evidence="10">3.5.1.2</ecNumber>
    </alternativeName>
    <alternativeName>
        <fullName evidence="10">IGP synthase subunit HisH</fullName>
    </alternativeName>
    <alternativeName>
        <fullName evidence="10">ImGP synthase subunit HisH</fullName>
        <shortName evidence="10">IGPS subunit HisH</shortName>
    </alternativeName>
</protein>
<dbReference type="InterPro" id="IPR010139">
    <property type="entry name" value="Imidazole-glycPsynth_HisH"/>
</dbReference>
<dbReference type="PANTHER" id="PTHR42701">
    <property type="entry name" value="IMIDAZOLE GLYCEROL PHOSPHATE SYNTHASE SUBUNIT HISH"/>
    <property type="match status" value="1"/>
</dbReference>
<dbReference type="InterPro" id="IPR029062">
    <property type="entry name" value="Class_I_gatase-like"/>
</dbReference>
<keyword evidence="13" id="KW-1185">Reference proteome</keyword>
<dbReference type="NCBIfam" id="TIGR01855">
    <property type="entry name" value="IMP_synth_hisH"/>
    <property type="match status" value="1"/>
</dbReference>
<accession>A0ABW7N5P6</accession>
<proteinExistence type="inferred from homology"/>
<evidence type="ECO:0000256" key="8">
    <source>
        <dbReference type="ARBA" id="ARBA00047838"/>
    </source>
</evidence>
<dbReference type="InterPro" id="IPR017926">
    <property type="entry name" value="GATASE"/>
</dbReference>
<evidence type="ECO:0000256" key="5">
    <source>
        <dbReference type="ARBA" id="ARBA00022962"/>
    </source>
</evidence>
<keyword evidence="3 10" id="KW-0028">Amino-acid biosynthesis</keyword>
<evidence type="ECO:0000313" key="12">
    <source>
        <dbReference type="EMBL" id="MFH6982725.1"/>
    </source>
</evidence>
<name>A0ABW7N5P6_9BACT</name>
<comment type="function">
    <text evidence="10">IGPS catalyzes the conversion of PRFAR and glutamine to IGP, AICAR and glutamate. The HisH subunit catalyzes the hydrolysis of glutamine to glutamate and ammonia as part of the synthesis of IGP and AICAR. The resulting ammonia molecule is channeled to the active site of HisF.</text>
</comment>
<comment type="pathway">
    <text evidence="1 10">Amino-acid biosynthesis; L-histidine biosynthesis; L-histidine from 5-phospho-alpha-D-ribose 1-diphosphate: step 5/9.</text>
</comment>
<keyword evidence="5 10" id="KW-0315">Glutamine amidotransferase</keyword>
<feature type="active site" evidence="10">
    <location>
        <position position="176"/>
    </location>
</feature>
<dbReference type="Pfam" id="PF00117">
    <property type="entry name" value="GATase"/>
    <property type="match status" value="1"/>
</dbReference>
<evidence type="ECO:0000256" key="10">
    <source>
        <dbReference type="HAMAP-Rule" id="MF_00278"/>
    </source>
</evidence>
<sequence length="194" mass="21423">MKVAIVKYNAGNIQSLTFALNRLGTTPVLSDDPEILLTADKVIFPGQGEASSAMRSLRAAGLDQVLRQLKQPFLGVCLGMQLMCTSSEENDTQGLGIIPEKVLRFADPSVKVPHMGWNDITDLKSPLTQGIDEHSYLYFVHSYYVPLSEYTIATCAYPQPFSAALHKDNYYAIQPHPEKSADAGMKLLDNFLKL</sequence>
<dbReference type="PIRSF" id="PIRSF000495">
    <property type="entry name" value="Amidotransf_hisH"/>
    <property type="match status" value="1"/>
</dbReference>
<comment type="catalytic activity">
    <reaction evidence="9 10">
        <text>L-glutamine + H2O = L-glutamate + NH4(+)</text>
        <dbReference type="Rhea" id="RHEA:15889"/>
        <dbReference type="ChEBI" id="CHEBI:15377"/>
        <dbReference type="ChEBI" id="CHEBI:28938"/>
        <dbReference type="ChEBI" id="CHEBI:29985"/>
        <dbReference type="ChEBI" id="CHEBI:58359"/>
        <dbReference type="EC" id="3.5.1.2"/>
    </reaction>
</comment>
<feature type="active site" evidence="10">
    <location>
        <position position="178"/>
    </location>
</feature>
<dbReference type="EMBL" id="JBIPKE010000012">
    <property type="protein sequence ID" value="MFH6982725.1"/>
    <property type="molecule type" value="Genomic_DNA"/>
</dbReference>
<keyword evidence="7 10" id="KW-0456">Lyase</keyword>
<dbReference type="EC" id="3.5.1.2" evidence="10"/>
<evidence type="ECO:0000256" key="7">
    <source>
        <dbReference type="ARBA" id="ARBA00023239"/>
    </source>
</evidence>
<evidence type="ECO:0000256" key="1">
    <source>
        <dbReference type="ARBA" id="ARBA00005091"/>
    </source>
</evidence>
<keyword evidence="4 10" id="KW-0378">Hydrolase</keyword>
<evidence type="ECO:0000256" key="4">
    <source>
        <dbReference type="ARBA" id="ARBA00022801"/>
    </source>
</evidence>
<comment type="subunit">
    <text evidence="2 10">Heterodimer of HisH and HisF.</text>
</comment>
<dbReference type="EC" id="4.3.2.10" evidence="10"/>
<dbReference type="GO" id="GO:0016829">
    <property type="term" value="F:lyase activity"/>
    <property type="evidence" value="ECO:0007669"/>
    <property type="project" value="UniProtKB-KW"/>
</dbReference>
<gene>
    <name evidence="10 12" type="primary">hisH</name>
    <name evidence="12" type="ORF">ACHKAR_04705</name>
</gene>
<evidence type="ECO:0000256" key="2">
    <source>
        <dbReference type="ARBA" id="ARBA00011152"/>
    </source>
</evidence>
<feature type="active site" description="Nucleophile" evidence="10">
    <location>
        <position position="77"/>
    </location>
</feature>
<evidence type="ECO:0000259" key="11">
    <source>
        <dbReference type="Pfam" id="PF00117"/>
    </source>
</evidence>
<evidence type="ECO:0000313" key="13">
    <source>
        <dbReference type="Proteomes" id="UP001610063"/>
    </source>
</evidence>
<comment type="subcellular location">
    <subcellularLocation>
        <location evidence="10">Cytoplasm</location>
    </subcellularLocation>
</comment>
<dbReference type="CDD" id="cd01748">
    <property type="entry name" value="GATase1_IGP_Synthase"/>
    <property type="match status" value="1"/>
</dbReference>
<evidence type="ECO:0000256" key="6">
    <source>
        <dbReference type="ARBA" id="ARBA00023102"/>
    </source>
</evidence>
<dbReference type="HAMAP" id="MF_00278">
    <property type="entry name" value="HisH"/>
    <property type="match status" value="1"/>
</dbReference>
<reference evidence="12 13" key="1">
    <citation type="journal article" date="2013" name="Int. J. Syst. Evol. Microbiol.">
        <title>Marinoscillum luteum sp. nov., isolated from marine sediment.</title>
        <authorList>
            <person name="Cha I.T."/>
            <person name="Park S.J."/>
            <person name="Kim S.J."/>
            <person name="Kim J.G."/>
            <person name="Jung M.Y."/>
            <person name="Shin K.S."/>
            <person name="Kwon K.K."/>
            <person name="Yang S.H."/>
            <person name="Seo Y.S."/>
            <person name="Rhee S.K."/>
        </authorList>
    </citation>
    <scope>NUCLEOTIDE SEQUENCE [LARGE SCALE GENOMIC DNA]</scope>
    <source>
        <strain evidence="12 13">KCTC 23939</strain>
    </source>
</reference>
<comment type="caution">
    <text evidence="12">The sequence shown here is derived from an EMBL/GenBank/DDBJ whole genome shotgun (WGS) entry which is preliminary data.</text>
</comment>
<organism evidence="12 13">
    <name type="scientific">Marinoscillum luteum</name>
    <dbReference type="NCBI Taxonomy" id="861051"/>
    <lineage>
        <taxon>Bacteria</taxon>
        <taxon>Pseudomonadati</taxon>
        <taxon>Bacteroidota</taxon>
        <taxon>Cytophagia</taxon>
        <taxon>Cytophagales</taxon>
        <taxon>Reichenbachiellaceae</taxon>
        <taxon>Marinoscillum</taxon>
    </lineage>
</organism>
<dbReference type="Gene3D" id="3.40.50.880">
    <property type="match status" value="1"/>
</dbReference>